<reference evidence="1 2" key="1">
    <citation type="submission" date="2024-03" db="EMBL/GenBank/DDBJ databases">
        <authorList>
            <person name="Gkanogiannis A."/>
            <person name="Becerra Lopez-Lavalle L."/>
        </authorList>
    </citation>
    <scope>NUCLEOTIDE SEQUENCE [LARGE SCALE GENOMIC DNA]</scope>
</reference>
<evidence type="ECO:0000313" key="2">
    <source>
        <dbReference type="Proteomes" id="UP001642487"/>
    </source>
</evidence>
<dbReference type="Proteomes" id="UP001642487">
    <property type="component" value="Chromosome 8"/>
</dbReference>
<sequence>LSDSKSFLEQFGRIKIKIGSQLCRLNWTRMAPSFKSYVNEQTLTSKTKRRLPPVDISISQVANMRKRDYSNLSAFDEERNV</sequence>
<evidence type="ECO:0000313" key="1">
    <source>
        <dbReference type="EMBL" id="CAK9327630.1"/>
    </source>
</evidence>
<name>A0ABP0Z4C3_9ROSI</name>
<protein>
    <submittedName>
        <fullName evidence="1">Uncharacterized protein</fullName>
    </submittedName>
</protein>
<accession>A0ABP0Z4C3</accession>
<keyword evidence="2" id="KW-1185">Reference proteome</keyword>
<organism evidence="1 2">
    <name type="scientific">Citrullus colocynthis</name>
    <name type="common">colocynth</name>
    <dbReference type="NCBI Taxonomy" id="252529"/>
    <lineage>
        <taxon>Eukaryota</taxon>
        <taxon>Viridiplantae</taxon>
        <taxon>Streptophyta</taxon>
        <taxon>Embryophyta</taxon>
        <taxon>Tracheophyta</taxon>
        <taxon>Spermatophyta</taxon>
        <taxon>Magnoliopsida</taxon>
        <taxon>eudicotyledons</taxon>
        <taxon>Gunneridae</taxon>
        <taxon>Pentapetalae</taxon>
        <taxon>rosids</taxon>
        <taxon>fabids</taxon>
        <taxon>Cucurbitales</taxon>
        <taxon>Cucurbitaceae</taxon>
        <taxon>Benincaseae</taxon>
        <taxon>Citrullus</taxon>
    </lineage>
</organism>
<gene>
    <name evidence="1" type="ORF">CITCOLO1_LOCUS20016</name>
</gene>
<dbReference type="EMBL" id="OZ021742">
    <property type="protein sequence ID" value="CAK9327630.1"/>
    <property type="molecule type" value="Genomic_DNA"/>
</dbReference>
<proteinExistence type="predicted"/>
<feature type="non-terminal residue" evidence="1">
    <location>
        <position position="81"/>
    </location>
</feature>